<dbReference type="EMBL" id="UGLJ01000002">
    <property type="protein sequence ID" value="STT95190.1"/>
    <property type="molecule type" value="Genomic_DNA"/>
</dbReference>
<protein>
    <recommendedName>
        <fullName evidence="3">Host cell division inhibitor Icd-like protein</fullName>
    </recommendedName>
</protein>
<evidence type="ECO:0000313" key="1">
    <source>
        <dbReference type="EMBL" id="STT95190.1"/>
    </source>
</evidence>
<evidence type="ECO:0008006" key="3">
    <source>
        <dbReference type="Google" id="ProtNLM"/>
    </source>
</evidence>
<gene>
    <name evidence="1" type="ORF">NCTC5052_03676</name>
</gene>
<accession>A0A377Y3U7</accession>
<proteinExistence type="predicted"/>
<evidence type="ECO:0000313" key="2">
    <source>
        <dbReference type="Proteomes" id="UP000254103"/>
    </source>
</evidence>
<reference evidence="1 2" key="1">
    <citation type="submission" date="2018-06" db="EMBL/GenBank/DDBJ databases">
        <authorList>
            <consortium name="Pathogen Informatics"/>
            <person name="Doyle S."/>
        </authorList>
    </citation>
    <scope>NUCLEOTIDE SEQUENCE [LARGE SCALE GENOMIC DNA]</scope>
    <source>
        <strain evidence="1 2">NCTC5052</strain>
    </source>
</reference>
<organism evidence="1 2">
    <name type="scientific">Klebsiella pneumoniae</name>
    <dbReference type="NCBI Taxonomy" id="573"/>
    <lineage>
        <taxon>Bacteria</taxon>
        <taxon>Pseudomonadati</taxon>
        <taxon>Pseudomonadota</taxon>
        <taxon>Gammaproteobacteria</taxon>
        <taxon>Enterobacterales</taxon>
        <taxon>Enterobacteriaceae</taxon>
        <taxon>Klebsiella/Raoultella group</taxon>
        <taxon>Klebsiella</taxon>
        <taxon>Klebsiella pneumoniae complex</taxon>
    </lineage>
</organism>
<name>A0A377Y3U7_KLEPN</name>
<dbReference type="NCBIfam" id="NF033153">
    <property type="entry name" value="phage_ICD_like"/>
    <property type="match status" value="1"/>
</dbReference>
<sequence>MATTPTQKLPKFTWLFLGTPKGRTCTPVVIRIVADSEQEAREFYSRWDLIFAAKIRSECSLYQYSSGAFELDVAKLGGGHV</sequence>
<dbReference type="Proteomes" id="UP000254103">
    <property type="component" value="Unassembled WGS sequence"/>
</dbReference>
<dbReference type="AlphaFoldDB" id="A0A377Y3U7"/>